<keyword evidence="4" id="KW-1185">Reference proteome</keyword>
<dbReference type="InterPro" id="IPR005532">
    <property type="entry name" value="SUMF_dom"/>
</dbReference>
<name>A0A1D8AXJ2_9BACT</name>
<dbReference type="AlphaFoldDB" id="A0A1D8AXJ2"/>
<sequence>MNLTPARTFLATVLALAFQPAPAADAPAIQPREIKHERDGSVMMAIPATEFLMGTAESHPDLPANRLIPGRVKPTEVKLARAWEGWALADERPQRPVRLKAFAIDRHEVTNAQYRRFLADVKQHGDTAWAHPAQPPGKDHTPRYWKEFNPLLRDPEFTRLAQFNPMTFTGDRTPVVGVDWFDAYAYARWAGKRLPTEAEWELAARGPDGRRWPWGNDWQWGLCNIVGERSGADVRVPGREKDGYIYPAPVGSFPTGRSPYGCDDMAGNAAEWVADWYAADAYQTGTGVNPTGPATGTMRVVRGGSSQNLPSNTRCAIRAQREPEFRTFILGFRCAKDL</sequence>
<dbReference type="OrthoDB" id="9768004at2"/>
<dbReference type="KEGG" id="obg:Verru16b_02686"/>
<feature type="signal peptide" evidence="1">
    <location>
        <begin position="1"/>
        <end position="23"/>
    </location>
</feature>
<dbReference type="RefSeq" id="WP_069962730.1">
    <property type="nucleotide sequence ID" value="NZ_CP016094.1"/>
</dbReference>
<keyword evidence="3" id="KW-0418">Kinase</keyword>
<feature type="chain" id="PRO_5009105335" evidence="1">
    <location>
        <begin position="24"/>
        <end position="338"/>
    </location>
</feature>
<dbReference type="PANTHER" id="PTHR23150:SF19">
    <property type="entry name" value="FORMYLGLYCINE-GENERATING ENZYME"/>
    <property type="match status" value="1"/>
</dbReference>
<proteinExistence type="predicted"/>
<dbReference type="Proteomes" id="UP000095228">
    <property type="component" value="Chromosome"/>
</dbReference>
<evidence type="ECO:0000313" key="3">
    <source>
        <dbReference type="EMBL" id="AOS45603.1"/>
    </source>
</evidence>
<accession>A0A1D8AXJ2</accession>
<dbReference type="SUPFAM" id="SSF56436">
    <property type="entry name" value="C-type lectin-like"/>
    <property type="match status" value="1"/>
</dbReference>
<keyword evidence="1" id="KW-0732">Signal</keyword>
<protein>
    <submittedName>
        <fullName evidence="3">Serine/threonine-protein kinase pkn1</fullName>
        <ecNumber evidence="3">2.7.11.1</ecNumber>
    </submittedName>
</protein>
<keyword evidence="3" id="KW-0808">Transferase</keyword>
<reference evidence="3 4" key="1">
    <citation type="submission" date="2016-06" db="EMBL/GenBank/DDBJ databases">
        <title>Three novel species with peptidoglycan cell walls form the new genus Lacunisphaera gen. nov. in the family Opitutaceae of the verrucomicrobial subdivision 4.</title>
        <authorList>
            <person name="Rast P."/>
            <person name="Gloeckner I."/>
            <person name="Jogler M."/>
            <person name="Boedeker C."/>
            <person name="Jeske O."/>
            <person name="Wiegand S."/>
            <person name="Reinhardt R."/>
            <person name="Schumann P."/>
            <person name="Rohde M."/>
            <person name="Spring S."/>
            <person name="Gloeckner F.O."/>
            <person name="Jogler C."/>
        </authorList>
    </citation>
    <scope>NUCLEOTIDE SEQUENCE [LARGE SCALE GENOMIC DNA]</scope>
    <source>
        <strain evidence="3 4">IG16b</strain>
    </source>
</reference>
<dbReference type="Pfam" id="PF03781">
    <property type="entry name" value="FGE-sulfatase"/>
    <property type="match status" value="1"/>
</dbReference>
<dbReference type="InterPro" id="IPR016187">
    <property type="entry name" value="CTDL_fold"/>
</dbReference>
<dbReference type="GO" id="GO:0004674">
    <property type="term" value="F:protein serine/threonine kinase activity"/>
    <property type="evidence" value="ECO:0007669"/>
    <property type="project" value="UniProtKB-EC"/>
</dbReference>
<dbReference type="EMBL" id="CP016094">
    <property type="protein sequence ID" value="AOS45603.1"/>
    <property type="molecule type" value="Genomic_DNA"/>
</dbReference>
<dbReference type="PANTHER" id="PTHR23150">
    <property type="entry name" value="SULFATASE MODIFYING FACTOR 1, 2"/>
    <property type="match status" value="1"/>
</dbReference>
<dbReference type="GO" id="GO:0120147">
    <property type="term" value="F:formylglycine-generating oxidase activity"/>
    <property type="evidence" value="ECO:0007669"/>
    <property type="project" value="TreeGrafter"/>
</dbReference>
<dbReference type="Gene3D" id="3.90.1580.10">
    <property type="entry name" value="paralog of FGE (formylglycine-generating enzyme)"/>
    <property type="match status" value="1"/>
</dbReference>
<dbReference type="EC" id="2.7.11.1" evidence="3"/>
<evidence type="ECO:0000259" key="2">
    <source>
        <dbReference type="Pfam" id="PF03781"/>
    </source>
</evidence>
<evidence type="ECO:0000256" key="1">
    <source>
        <dbReference type="SAM" id="SignalP"/>
    </source>
</evidence>
<gene>
    <name evidence="3" type="primary">pkn1_4</name>
    <name evidence="3" type="ORF">Verru16b_02686</name>
</gene>
<feature type="domain" description="Sulfatase-modifying factor enzyme-like" evidence="2">
    <location>
        <begin position="84"/>
        <end position="336"/>
    </location>
</feature>
<evidence type="ECO:0000313" key="4">
    <source>
        <dbReference type="Proteomes" id="UP000095228"/>
    </source>
</evidence>
<dbReference type="InterPro" id="IPR042095">
    <property type="entry name" value="SUMF_sf"/>
</dbReference>
<dbReference type="InterPro" id="IPR051043">
    <property type="entry name" value="Sulfatase_Mod_Factor_Kinase"/>
</dbReference>
<dbReference type="STRING" id="1838286.Verru16b_02686"/>
<organism evidence="3 4">
    <name type="scientific">Lacunisphaera limnophila</name>
    <dbReference type="NCBI Taxonomy" id="1838286"/>
    <lineage>
        <taxon>Bacteria</taxon>
        <taxon>Pseudomonadati</taxon>
        <taxon>Verrucomicrobiota</taxon>
        <taxon>Opitutia</taxon>
        <taxon>Opitutales</taxon>
        <taxon>Opitutaceae</taxon>
        <taxon>Lacunisphaera</taxon>
    </lineage>
</organism>
<dbReference type="PATRIC" id="fig|1838286.3.peg.2702"/>